<protein>
    <submittedName>
        <fullName evidence="1">AAA family ATPase</fullName>
    </submittedName>
</protein>
<proteinExistence type="predicted"/>
<dbReference type="EMBL" id="JTCM02000065">
    <property type="protein sequence ID" value="NEU75331.1"/>
    <property type="molecule type" value="Genomic_DNA"/>
</dbReference>
<dbReference type="PANTHER" id="PTHR11669:SF8">
    <property type="entry name" value="DNA POLYMERASE III SUBUNIT DELTA"/>
    <property type="match status" value="1"/>
</dbReference>
<dbReference type="Pfam" id="PF13177">
    <property type="entry name" value="DNA_pol3_delta2"/>
    <property type="match status" value="1"/>
</dbReference>
<dbReference type="InterPro" id="IPR050238">
    <property type="entry name" value="DNA_Rep/Repair_Clamp_Loader"/>
</dbReference>
<dbReference type="SUPFAM" id="SSF52540">
    <property type="entry name" value="P-loop containing nucleoside triphosphate hydrolases"/>
    <property type="match status" value="1"/>
</dbReference>
<dbReference type="RefSeq" id="WP_039741460.1">
    <property type="nucleotide sequence ID" value="NZ_JTCM02000065.1"/>
</dbReference>
<organism evidence="1 2">
    <name type="scientific">Hassallia byssoidea VB512170</name>
    <dbReference type="NCBI Taxonomy" id="1304833"/>
    <lineage>
        <taxon>Bacteria</taxon>
        <taxon>Bacillati</taxon>
        <taxon>Cyanobacteriota</taxon>
        <taxon>Cyanophyceae</taxon>
        <taxon>Nostocales</taxon>
        <taxon>Tolypothrichaceae</taxon>
        <taxon>Hassallia</taxon>
    </lineage>
</organism>
<dbReference type="Proteomes" id="UP000031549">
    <property type="component" value="Unassembled WGS sequence"/>
</dbReference>
<evidence type="ECO:0000313" key="2">
    <source>
        <dbReference type="Proteomes" id="UP000031549"/>
    </source>
</evidence>
<reference evidence="1 2" key="1">
    <citation type="journal article" date="2015" name="Genome Announc.">
        <title>Draft Genome Sequence of Cyanobacterium Hassallia byssoidea Strain VB512170, Isolated from Monuments in India.</title>
        <authorList>
            <person name="Singh D."/>
            <person name="Chandrababunaidu M.M."/>
            <person name="Panda A."/>
            <person name="Sen D."/>
            <person name="Bhattacharyya S."/>
            <person name="Adhikary S.P."/>
            <person name="Tripathy S."/>
        </authorList>
    </citation>
    <scope>NUCLEOTIDE SEQUENCE [LARGE SCALE GENOMIC DNA]</scope>
    <source>
        <strain evidence="1 2">VB512170</strain>
    </source>
</reference>
<sequence length="270" mass="30381">MNNLFNEIVGQHTAKLILNNAIAQNQISSAYLFTSTVEGVGKTKTARLFADYICSTTDMLEVRPQEDNSTIGVEQIRETIAFLSTSPIEGDRKIVIIHDCDRITLNAANALLKILETPGKGIFILITSQAQNILPTIKSRCQIIPFAQLPIDELKTILENHKIYLHQDILELCLGSPGRAIAFHSLLNSIPESILDQLQVPPKNVITALEVSNWTSKQDKSTQALLLTYLETRWWEKTKKTGLLAFFTTAREQFQCHVSPRNVWDNLLLR</sequence>
<accession>A0A846HFY6</accession>
<dbReference type="AlphaFoldDB" id="A0A846HFY6"/>
<gene>
    <name evidence="1" type="ORF">PI95_022930</name>
</gene>
<name>A0A846HFY6_9CYAN</name>
<dbReference type="Gene3D" id="3.40.50.300">
    <property type="entry name" value="P-loop containing nucleotide triphosphate hydrolases"/>
    <property type="match status" value="1"/>
</dbReference>
<dbReference type="PANTHER" id="PTHR11669">
    <property type="entry name" value="REPLICATION FACTOR C / DNA POLYMERASE III GAMMA-TAU SUBUNIT"/>
    <property type="match status" value="1"/>
</dbReference>
<dbReference type="GO" id="GO:0006261">
    <property type="term" value="P:DNA-templated DNA replication"/>
    <property type="evidence" value="ECO:0007669"/>
    <property type="project" value="TreeGrafter"/>
</dbReference>
<keyword evidence="2" id="KW-1185">Reference proteome</keyword>
<dbReference type="InterPro" id="IPR027417">
    <property type="entry name" value="P-loop_NTPase"/>
</dbReference>
<evidence type="ECO:0000313" key="1">
    <source>
        <dbReference type="EMBL" id="NEU75331.1"/>
    </source>
</evidence>
<comment type="caution">
    <text evidence="1">The sequence shown here is derived from an EMBL/GenBank/DDBJ whole genome shotgun (WGS) entry which is preliminary data.</text>
</comment>